<keyword evidence="6" id="KW-1185">Reference proteome</keyword>
<dbReference type="Proteomes" id="UP001303046">
    <property type="component" value="Unassembled WGS sequence"/>
</dbReference>
<evidence type="ECO:0000313" key="6">
    <source>
        <dbReference type="Proteomes" id="UP001303046"/>
    </source>
</evidence>
<evidence type="ECO:0000313" key="5">
    <source>
        <dbReference type="EMBL" id="KAK6736066.1"/>
    </source>
</evidence>
<name>A0ABR1CDS4_NECAM</name>
<dbReference type="InterPro" id="IPR015868">
    <property type="entry name" value="Glutaminase"/>
</dbReference>
<sequence>MELVPHRLHIEIEYYNNKNDLSRDILRFILIWGRRFAEADSNIREELDLYIQLCSLETNCGTLAVLAATLANGGCAGVCGVKLLAWTFIVIAVLEPSVMNADVRMGSWGEIVPNSDSLMLLIRVVRLGRRMTGCVVVSV</sequence>
<evidence type="ECO:0000256" key="3">
    <source>
        <dbReference type="ARBA" id="ARBA00022801"/>
    </source>
</evidence>
<proteinExistence type="inferred from homology"/>
<gene>
    <name evidence="5" type="primary">Necator_chrII.g6795</name>
    <name evidence="5" type="ORF">RB195_019002</name>
</gene>
<accession>A0ABR1CDS4</accession>
<dbReference type="InterPro" id="IPR012338">
    <property type="entry name" value="Beta-lactam/transpept-like"/>
</dbReference>
<keyword evidence="3" id="KW-0378">Hydrolase</keyword>
<dbReference type="Gene3D" id="3.40.710.10">
    <property type="entry name" value="DD-peptidase/beta-lactamase superfamily"/>
    <property type="match status" value="1"/>
</dbReference>
<protein>
    <recommendedName>
        <fullName evidence="2">glutaminase</fullName>
        <ecNumber evidence="2">3.5.1.2</ecNumber>
    </recommendedName>
</protein>
<comment type="similarity">
    <text evidence="1">Belongs to the glutaminase family.</text>
</comment>
<evidence type="ECO:0000256" key="1">
    <source>
        <dbReference type="ARBA" id="ARBA00011076"/>
    </source>
</evidence>
<comment type="caution">
    <text evidence="5">The sequence shown here is derived from an EMBL/GenBank/DDBJ whole genome shotgun (WGS) entry which is preliminary data.</text>
</comment>
<reference evidence="5 6" key="1">
    <citation type="submission" date="2023-08" db="EMBL/GenBank/DDBJ databases">
        <title>A Necator americanus chromosomal reference genome.</title>
        <authorList>
            <person name="Ilik V."/>
            <person name="Petrzelkova K.J."/>
            <person name="Pardy F."/>
            <person name="Fuh T."/>
            <person name="Niatou-Singa F.S."/>
            <person name="Gouil Q."/>
            <person name="Baker L."/>
            <person name="Ritchie M.E."/>
            <person name="Jex A.R."/>
            <person name="Gazzola D."/>
            <person name="Li H."/>
            <person name="Toshio Fujiwara R."/>
            <person name="Zhan B."/>
            <person name="Aroian R.V."/>
            <person name="Pafco B."/>
            <person name="Schwarz E.M."/>
        </authorList>
    </citation>
    <scope>NUCLEOTIDE SEQUENCE [LARGE SCALE GENOMIC DNA]</scope>
    <source>
        <strain evidence="5 6">Aroian</strain>
        <tissue evidence="5">Whole animal</tissue>
    </source>
</reference>
<organism evidence="5 6">
    <name type="scientific">Necator americanus</name>
    <name type="common">Human hookworm</name>
    <dbReference type="NCBI Taxonomy" id="51031"/>
    <lineage>
        <taxon>Eukaryota</taxon>
        <taxon>Metazoa</taxon>
        <taxon>Ecdysozoa</taxon>
        <taxon>Nematoda</taxon>
        <taxon>Chromadorea</taxon>
        <taxon>Rhabditida</taxon>
        <taxon>Rhabditina</taxon>
        <taxon>Rhabditomorpha</taxon>
        <taxon>Strongyloidea</taxon>
        <taxon>Ancylostomatidae</taxon>
        <taxon>Bunostominae</taxon>
        <taxon>Necator</taxon>
    </lineage>
</organism>
<dbReference type="Pfam" id="PF04960">
    <property type="entry name" value="Glutaminase"/>
    <property type="match status" value="1"/>
</dbReference>
<evidence type="ECO:0000256" key="4">
    <source>
        <dbReference type="ARBA" id="ARBA00049534"/>
    </source>
</evidence>
<dbReference type="EMBL" id="JAVFWL010000002">
    <property type="protein sequence ID" value="KAK6736066.1"/>
    <property type="molecule type" value="Genomic_DNA"/>
</dbReference>
<dbReference type="SUPFAM" id="SSF56601">
    <property type="entry name" value="beta-lactamase/transpeptidase-like"/>
    <property type="match status" value="1"/>
</dbReference>
<comment type="catalytic activity">
    <reaction evidence="4">
        <text>L-glutamine + H2O = L-glutamate + NH4(+)</text>
        <dbReference type="Rhea" id="RHEA:15889"/>
        <dbReference type="ChEBI" id="CHEBI:15377"/>
        <dbReference type="ChEBI" id="CHEBI:28938"/>
        <dbReference type="ChEBI" id="CHEBI:29985"/>
        <dbReference type="ChEBI" id="CHEBI:58359"/>
        <dbReference type="EC" id="3.5.1.2"/>
    </reaction>
</comment>
<dbReference type="EC" id="3.5.1.2" evidence="2"/>
<evidence type="ECO:0000256" key="2">
    <source>
        <dbReference type="ARBA" id="ARBA00012918"/>
    </source>
</evidence>